<protein>
    <submittedName>
        <fullName evidence="2">Uncharacterized protein</fullName>
    </submittedName>
</protein>
<comment type="caution">
    <text evidence="2">The sequence shown here is derived from an EMBL/GenBank/DDBJ whole genome shotgun (WGS) entry which is preliminary data.</text>
</comment>
<evidence type="ECO:0000256" key="1">
    <source>
        <dbReference type="SAM" id="MobiDB-lite"/>
    </source>
</evidence>
<gene>
    <name evidence="2" type="ORF">A4H34_02760</name>
</gene>
<dbReference type="AlphaFoldDB" id="A0A179B3Z9"/>
<dbReference type="STRING" id="1823756.A4H34_02760"/>
<evidence type="ECO:0000313" key="2">
    <source>
        <dbReference type="EMBL" id="OAP86115.1"/>
    </source>
</evidence>
<dbReference type="Proteomes" id="UP000078368">
    <property type="component" value="Unassembled WGS sequence"/>
</dbReference>
<reference evidence="2 3" key="1">
    <citation type="submission" date="2016-04" db="EMBL/GenBank/DDBJ databases">
        <title>Peptidophaga gingivicola gen. nov., sp. nov., isolated from human subgingival plaque.</title>
        <authorList>
            <person name="Beall C.J."/>
            <person name="Mokrzan E.M."/>
            <person name="Griffen A.L."/>
            <person name="Leys E.J."/>
        </authorList>
    </citation>
    <scope>NUCLEOTIDE SEQUENCE [LARGE SCALE GENOMIC DNA]</scope>
    <source>
        <strain evidence="2 3">BA112</strain>
    </source>
</reference>
<evidence type="ECO:0000313" key="3">
    <source>
        <dbReference type="Proteomes" id="UP000078368"/>
    </source>
</evidence>
<name>A0A179B3Z9_9ACTO</name>
<organism evidence="2 3">
    <name type="scientific">Peptidiphaga gingivicola</name>
    <dbReference type="NCBI Taxonomy" id="2741497"/>
    <lineage>
        <taxon>Bacteria</taxon>
        <taxon>Bacillati</taxon>
        <taxon>Actinomycetota</taxon>
        <taxon>Actinomycetes</taxon>
        <taxon>Actinomycetales</taxon>
        <taxon>Actinomycetaceae</taxon>
        <taxon>Peptidiphaga</taxon>
    </lineage>
</organism>
<proteinExistence type="predicted"/>
<dbReference type="EMBL" id="LVZK01000001">
    <property type="protein sequence ID" value="OAP86115.1"/>
    <property type="molecule type" value="Genomic_DNA"/>
</dbReference>
<feature type="region of interest" description="Disordered" evidence="1">
    <location>
        <begin position="1"/>
        <end position="45"/>
    </location>
</feature>
<accession>A0A179B3Z9</accession>
<keyword evidence="3" id="KW-1185">Reference proteome</keyword>
<sequence>MDLASLEAAAQHSKEASGSGALGKDPMDADSGFQQVTPEDSKTRVTGYSGYLVDGSKAQEQIAKVIVAKGWTL</sequence>